<name>A0A380T2Y4_9PSED</name>
<dbReference type="InterPro" id="IPR010546">
    <property type="entry name" value="DUF1120"/>
</dbReference>
<protein>
    <submittedName>
        <fullName evidence="2">Protein GltF</fullName>
    </submittedName>
</protein>
<evidence type="ECO:0000313" key="3">
    <source>
        <dbReference type="Proteomes" id="UP000255177"/>
    </source>
</evidence>
<dbReference type="Pfam" id="PF06551">
    <property type="entry name" value="DUF1120"/>
    <property type="match status" value="1"/>
</dbReference>
<feature type="chain" id="PRO_5016632095" evidence="1">
    <location>
        <begin position="23"/>
        <end position="217"/>
    </location>
</feature>
<evidence type="ECO:0000313" key="2">
    <source>
        <dbReference type="EMBL" id="SUQ64612.1"/>
    </source>
</evidence>
<feature type="signal peptide" evidence="1">
    <location>
        <begin position="1"/>
        <end position="22"/>
    </location>
</feature>
<dbReference type="EMBL" id="UIDD01000010">
    <property type="protein sequence ID" value="SUQ64612.1"/>
    <property type="molecule type" value="Genomic_DNA"/>
</dbReference>
<accession>A0A380T2Y4</accession>
<organism evidence="2 3">
    <name type="scientific">Pseudomonas wadenswilerensis</name>
    <dbReference type="NCBI Taxonomy" id="1785161"/>
    <lineage>
        <taxon>Bacteria</taxon>
        <taxon>Pseudomonadati</taxon>
        <taxon>Pseudomonadota</taxon>
        <taxon>Gammaproteobacteria</taxon>
        <taxon>Pseudomonadales</taxon>
        <taxon>Pseudomonadaceae</taxon>
        <taxon>Pseudomonas</taxon>
    </lineage>
</organism>
<dbReference type="RefSeq" id="WP_115088147.1">
    <property type="nucleotide sequence ID" value="NZ_CBCSFG010000001.1"/>
</dbReference>
<gene>
    <name evidence="2" type="primary">gltF1</name>
    <name evidence="2" type="ORF">CCOS864_04078</name>
</gene>
<reference evidence="3" key="1">
    <citation type="submission" date="2018-07" db="EMBL/GenBank/DDBJ databases">
        <authorList>
            <person name="Blom J."/>
        </authorList>
    </citation>
    <scope>NUCLEOTIDE SEQUENCE [LARGE SCALE GENOMIC DNA]</scope>
    <source>
        <strain evidence="3">CCOS 864</strain>
    </source>
</reference>
<sequence>MNTKRLCTLTALLTFVSAGAHASSTDVNISGTITPAACTPSLSGSGQVDFGNISMPELPPQPVIPDHSILPPRNLTFTVVCDRPTRFALVATGNRRDSASMPAPRAFGLGTTTSGEALGFYSAVWADSDATLDSLPADTLYSEDKGSTWTRMPGGGFEHLGDKPDSRLGFARRGQSSPSAAEQLNLRLEVTGWLRNDMTHLDEELLDGHMVIELQYL</sequence>
<evidence type="ECO:0000256" key="1">
    <source>
        <dbReference type="SAM" id="SignalP"/>
    </source>
</evidence>
<keyword evidence="1" id="KW-0732">Signal</keyword>
<keyword evidence="3" id="KW-1185">Reference proteome</keyword>
<dbReference type="Proteomes" id="UP000255177">
    <property type="component" value="Unassembled WGS sequence"/>
</dbReference>
<dbReference type="AlphaFoldDB" id="A0A380T2Y4"/>
<proteinExistence type="predicted"/>